<dbReference type="RefSeq" id="WP_261616328.1">
    <property type="nucleotide sequence ID" value="NZ_JALIDZ010000005.1"/>
</dbReference>
<dbReference type="PROSITE" id="PS50893">
    <property type="entry name" value="ABC_TRANSPORTER_2"/>
    <property type="match status" value="1"/>
</dbReference>
<dbReference type="CDD" id="cd03257">
    <property type="entry name" value="ABC_NikE_OppD_transporters"/>
    <property type="match status" value="1"/>
</dbReference>
<sequence>MTALFEVEGVKIALPDPNRKTLLGQMPMVEILHGIDLTIEEGTVVGLVGESGSGKSTLGRALVRLLEPVAGSIRFAGTDITHLDDAALRPYRRDLQVIFQDPLSALNPRLTIGTIIGRPLMLHGLAKGRREARRLAEEALDHVGLPTAFATRYPHELSGGQRQRVGIARAIATKPRFVLADEIVSGLDVSSQAQILTLLAQLKAEMKLTIVFISHDLSVVRRLCDRVVVLRHGEVLENRPTGPLFEHPEHPYTAELKAAIPLPEVDGDWLGA</sequence>
<organism evidence="6 7">
    <name type="scientific">Microbaculum marinisediminis</name>
    <dbReference type="NCBI Taxonomy" id="2931392"/>
    <lineage>
        <taxon>Bacteria</taxon>
        <taxon>Pseudomonadati</taxon>
        <taxon>Pseudomonadota</taxon>
        <taxon>Alphaproteobacteria</taxon>
        <taxon>Hyphomicrobiales</taxon>
        <taxon>Tepidamorphaceae</taxon>
        <taxon>Microbaculum</taxon>
    </lineage>
</organism>
<proteinExistence type="inferred from homology"/>
<keyword evidence="3" id="KW-0547">Nucleotide-binding</keyword>
<dbReference type="AlphaFoldDB" id="A0AAW5QYF2"/>
<evidence type="ECO:0000256" key="1">
    <source>
        <dbReference type="ARBA" id="ARBA00005417"/>
    </source>
</evidence>
<gene>
    <name evidence="6" type="ORF">MUB46_12880</name>
</gene>
<dbReference type="PANTHER" id="PTHR43776:SF7">
    <property type="entry name" value="D,D-DIPEPTIDE TRANSPORT ATP-BINDING PROTEIN DDPF-RELATED"/>
    <property type="match status" value="1"/>
</dbReference>
<evidence type="ECO:0000259" key="5">
    <source>
        <dbReference type="PROSITE" id="PS50893"/>
    </source>
</evidence>
<keyword evidence="4 6" id="KW-0067">ATP-binding</keyword>
<evidence type="ECO:0000313" key="6">
    <source>
        <dbReference type="EMBL" id="MCT8972753.1"/>
    </source>
</evidence>
<evidence type="ECO:0000313" key="7">
    <source>
        <dbReference type="Proteomes" id="UP001320898"/>
    </source>
</evidence>
<dbReference type="PANTHER" id="PTHR43776">
    <property type="entry name" value="TRANSPORT ATP-BINDING PROTEIN"/>
    <property type="match status" value="1"/>
</dbReference>
<dbReference type="Gene3D" id="3.40.50.300">
    <property type="entry name" value="P-loop containing nucleotide triphosphate hydrolases"/>
    <property type="match status" value="1"/>
</dbReference>
<name>A0AAW5QYF2_9HYPH</name>
<keyword evidence="7" id="KW-1185">Reference proteome</keyword>
<accession>A0AAW5QYF2</accession>
<dbReference type="SMART" id="SM00382">
    <property type="entry name" value="AAA"/>
    <property type="match status" value="1"/>
</dbReference>
<comment type="caution">
    <text evidence="6">The sequence shown here is derived from an EMBL/GenBank/DDBJ whole genome shotgun (WGS) entry which is preliminary data.</text>
</comment>
<dbReference type="InterPro" id="IPR003593">
    <property type="entry name" value="AAA+_ATPase"/>
</dbReference>
<evidence type="ECO:0000256" key="2">
    <source>
        <dbReference type="ARBA" id="ARBA00022448"/>
    </source>
</evidence>
<dbReference type="PROSITE" id="PS00211">
    <property type="entry name" value="ABC_TRANSPORTER_1"/>
    <property type="match status" value="1"/>
</dbReference>
<dbReference type="InterPro" id="IPR017871">
    <property type="entry name" value="ABC_transporter-like_CS"/>
</dbReference>
<dbReference type="SUPFAM" id="SSF52540">
    <property type="entry name" value="P-loop containing nucleoside triphosphate hydrolases"/>
    <property type="match status" value="1"/>
</dbReference>
<dbReference type="Pfam" id="PF00005">
    <property type="entry name" value="ABC_tran"/>
    <property type="match status" value="1"/>
</dbReference>
<dbReference type="InterPro" id="IPR050319">
    <property type="entry name" value="ABC_transp_ATP-bind"/>
</dbReference>
<dbReference type="InterPro" id="IPR003439">
    <property type="entry name" value="ABC_transporter-like_ATP-bd"/>
</dbReference>
<dbReference type="GO" id="GO:0005524">
    <property type="term" value="F:ATP binding"/>
    <property type="evidence" value="ECO:0007669"/>
    <property type="project" value="UniProtKB-KW"/>
</dbReference>
<protein>
    <submittedName>
        <fullName evidence="6">ABC transporter ATP-binding protein</fullName>
    </submittedName>
</protein>
<dbReference type="GO" id="GO:0016887">
    <property type="term" value="F:ATP hydrolysis activity"/>
    <property type="evidence" value="ECO:0007669"/>
    <property type="project" value="InterPro"/>
</dbReference>
<feature type="domain" description="ABC transporter" evidence="5">
    <location>
        <begin position="12"/>
        <end position="257"/>
    </location>
</feature>
<dbReference type="Proteomes" id="UP001320898">
    <property type="component" value="Unassembled WGS sequence"/>
</dbReference>
<dbReference type="EMBL" id="JALIDZ010000005">
    <property type="protein sequence ID" value="MCT8972753.1"/>
    <property type="molecule type" value="Genomic_DNA"/>
</dbReference>
<evidence type="ECO:0000256" key="4">
    <source>
        <dbReference type="ARBA" id="ARBA00022840"/>
    </source>
</evidence>
<comment type="similarity">
    <text evidence="1">Belongs to the ABC transporter superfamily.</text>
</comment>
<dbReference type="InterPro" id="IPR027417">
    <property type="entry name" value="P-loop_NTPase"/>
</dbReference>
<reference evidence="6 7" key="1">
    <citation type="submission" date="2022-04" db="EMBL/GenBank/DDBJ databases">
        <authorList>
            <person name="Ye Y.-Q."/>
            <person name="Du Z.-J."/>
        </authorList>
    </citation>
    <scope>NUCLEOTIDE SEQUENCE [LARGE SCALE GENOMIC DNA]</scope>
    <source>
        <strain evidence="6 7">A6E488</strain>
    </source>
</reference>
<keyword evidence="2" id="KW-0813">Transport</keyword>
<dbReference type="GO" id="GO:0055085">
    <property type="term" value="P:transmembrane transport"/>
    <property type="evidence" value="ECO:0007669"/>
    <property type="project" value="UniProtKB-ARBA"/>
</dbReference>
<evidence type="ECO:0000256" key="3">
    <source>
        <dbReference type="ARBA" id="ARBA00022741"/>
    </source>
</evidence>